<dbReference type="STRING" id="1367422.A0A178ZYS8"/>
<dbReference type="Pfam" id="PF25485">
    <property type="entry name" value="DUF7908"/>
    <property type="match status" value="1"/>
</dbReference>
<protein>
    <submittedName>
        <fullName evidence="5">Uncharacterized protein</fullName>
    </submittedName>
</protein>
<feature type="domain" description="Asl1-like glycosyl hydrolase catalytic" evidence="3">
    <location>
        <begin position="548"/>
        <end position="802"/>
    </location>
</feature>
<keyword evidence="6" id="KW-1185">Reference proteome</keyword>
<dbReference type="InterPro" id="IPR017853">
    <property type="entry name" value="GH"/>
</dbReference>
<evidence type="ECO:0000313" key="6">
    <source>
        <dbReference type="Proteomes" id="UP000078343"/>
    </source>
</evidence>
<feature type="region of interest" description="Disordered" evidence="1">
    <location>
        <begin position="312"/>
        <end position="428"/>
    </location>
</feature>
<dbReference type="InterPro" id="IPR057230">
    <property type="entry name" value="DUF7908"/>
</dbReference>
<feature type="region of interest" description="Disordered" evidence="1">
    <location>
        <begin position="59"/>
        <end position="105"/>
    </location>
</feature>
<comment type="caution">
    <text evidence="5">The sequence shown here is derived from an EMBL/GenBank/DDBJ whole genome shotgun (WGS) entry which is preliminary data.</text>
</comment>
<name>A0A178ZYS8_9EURO</name>
<dbReference type="PANTHER" id="PTHR34154">
    <property type="entry name" value="ALKALI-SENSITIVE LINKAGE PROTEIN 1"/>
    <property type="match status" value="1"/>
</dbReference>
<feature type="compositionally biased region" description="Low complexity" evidence="1">
    <location>
        <begin position="494"/>
        <end position="538"/>
    </location>
</feature>
<gene>
    <name evidence="5" type="ORF">AYL99_00844</name>
</gene>
<dbReference type="Proteomes" id="UP000078343">
    <property type="component" value="Unassembled WGS sequence"/>
</dbReference>
<dbReference type="EMBL" id="LVYI01000001">
    <property type="protein sequence ID" value="OAP64872.1"/>
    <property type="molecule type" value="Genomic_DNA"/>
</dbReference>
<sequence length="811" mass="84484">MQLTKCVRLDYVLLVLHSLTAVSTAQSVSTLPNGCYITSSIVYGNISWSSTVSTTGQSQSSISTSSPATTSSVSNGASSSSYSTSTPLNPSSTTSSTLPTTTASSPTSAPFLIAANGFGSKLRARALDFVAFNGNNAYLFPNNGLAAVFLLTVDGRLQVGNGSVGTNGNTGTLPLVQLSDENQPSGYIWSFNGTRLIFGDTTFSAIADGQLYVVFPGSQPPEGAVQVGMVAEFVDVSTSSSSLSALTSTSSSSLQSTSTRGAITSTSEQQTSETLQQTSGSTSITNQVSSLVTSAGTSSSPDTITITTTTTTTTSTVETTSASLRTTRTTYTSTSTSSSLAGSSSTSLVSQSSGQSKSSMPSSTPQSATSSPLQSSLSAITSSATVSNGFTSSSSSQTRNVQTSVTTPMSRMTSVTTTGGASSSQPTSTYSSVITTALSSATDSSSKNVSASQSLSLSSSMMKSTATVASQSTTTSPSRQSTISSALISSISASSSTTTTTTSRTSSTSPYSGLTSSTTSVSTTSPSSFGPSTSSSNPIPSPYPAKRGLVYTNVTTLDFYPPPSPYISWSYDYYSLPNASDNVGPYPSSQYRFIPLLYNDADSLTSVWSANVNFSIANYGTDAIFGFNEPDASNPGQSADMTVAQSIHGYQNFMQPFAGRVKIGAPAVTNAGGGLTYLAQFLGNATQLNLTIDFLNIHWYASPYNIDYFESYLVQAYNLSLTYFPTAPIPVWVTEFGMDQNNYDQATIVQFLKNASRWMDDQLWVERYSWFGNFAGGYTSSGAPTTDMLLNVDGSGLGVLGEVWYTYNGTD</sequence>
<evidence type="ECO:0000313" key="5">
    <source>
        <dbReference type="EMBL" id="OAP64872.1"/>
    </source>
</evidence>
<feature type="region of interest" description="Disordered" evidence="1">
    <location>
        <begin position="245"/>
        <end position="283"/>
    </location>
</feature>
<reference evidence="5 6" key="1">
    <citation type="submission" date="2016-04" db="EMBL/GenBank/DDBJ databases">
        <title>Draft genome of Fonsecaea erecta CBS 125763.</title>
        <authorList>
            <person name="Weiss V.A."/>
            <person name="Vicente V.A."/>
            <person name="Raittz R.T."/>
            <person name="Moreno L.F."/>
            <person name="De Souza E.M."/>
            <person name="Pedrosa F.O."/>
            <person name="Steffens M.B."/>
            <person name="Faoro H."/>
            <person name="Tadra-Sfeir M.Z."/>
            <person name="Najafzadeh M.J."/>
            <person name="Felipe M.S."/>
            <person name="Teixeira M."/>
            <person name="Sun J."/>
            <person name="Xi L."/>
            <person name="Gomes R."/>
            <person name="De Azevedo C.M."/>
            <person name="Salgado C.G."/>
            <person name="Da Silva M.B."/>
            <person name="Nascimento M.F."/>
            <person name="Queiroz-Telles F."/>
            <person name="Attili D.S."/>
            <person name="Gorbushina A."/>
        </authorList>
    </citation>
    <scope>NUCLEOTIDE SEQUENCE [LARGE SCALE GENOMIC DNA]</scope>
    <source>
        <strain evidence="5 6">CBS 125763</strain>
    </source>
</reference>
<dbReference type="SUPFAM" id="SSF51445">
    <property type="entry name" value="(Trans)glycosidases"/>
    <property type="match status" value="1"/>
</dbReference>
<organism evidence="5 6">
    <name type="scientific">Fonsecaea erecta</name>
    <dbReference type="NCBI Taxonomy" id="1367422"/>
    <lineage>
        <taxon>Eukaryota</taxon>
        <taxon>Fungi</taxon>
        <taxon>Dikarya</taxon>
        <taxon>Ascomycota</taxon>
        <taxon>Pezizomycotina</taxon>
        <taxon>Eurotiomycetes</taxon>
        <taxon>Chaetothyriomycetidae</taxon>
        <taxon>Chaetothyriales</taxon>
        <taxon>Herpotrichiellaceae</taxon>
        <taxon>Fonsecaea</taxon>
    </lineage>
</organism>
<proteinExistence type="predicted"/>
<dbReference type="AlphaFoldDB" id="A0A178ZYS8"/>
<feature type="region of interest" description="Disordered" evidence="1">
    <location>
        <begin position="494"/>
        <end position="542"/>
    </location>
</feature>
<evidence type="ECO:0000256" key="2">
    <source>
        <dbReference type="SAM" id="SignalP"/>
    </source>
</evidence>
<dbReference type="GO" id="GO:0071966">
    <property type="term" value="P:fungal-type cell wall polysaccharide metabolic process"/>
    <property type="evidence" value="ECO:0007669"/>
    <property type="project" value="TreeGrafter"/>
</dbReference>
<dbReference type="PANTHER" id="PTHR34154:SF10">
    <property type="entry name" value="ASL1-LIKE GLYCOSYL HYDROLASE CATALYTIC DOMAIN-CONTAINING PROTEIN"/>
    <property type="match status" value="1"/>
</dbReference>
<dbReference type="InterPro" id="IPR053183">
    <property type="entry name" value="ASL1"/>
</dbReference>
<feature type="chain" id="PRO_5008098827" evidence="2">
    <location>
        <begin position="26"/>
        <end position="811"/>
    </location>
</feature>
<dbReference type="OrthoDB" id="43654at2759"/>
<evidence type="ECO:0000259" key="3">
    <source>
        <dbReference type="Pfam" id="PF11790"/>
    </source>
</evidence>
<keyword evidence="2" id="KW-0732">Signal</keyword>
<feature type="domain" description="DUF7908" evidence="4">
    <location>
        <begin position="106"/>
        <end position="235"/>
    </location>
</feature>
<dbReference type="Gene3D" id="3.20.20.80">
    <property type="entry name" value="Glycosidases"/>
    <property type="match status" value="1"/>
</dbReference>
<dbReference type="Pfam" id="PF11790">
    <property type="entry name" value="Glyco_hydro_cc"/>
    <property type="match status" value="1"/>
</dbReference>
<evidence type="ECO:0000256" key="1">
    <source>
        <dbReference type="SAM" id="MobiDB-lite"/>
    </source>
</evidence>
<dbReference type="GO" id="GO:0009277">
    <property type="term" value="C:fungal-type cell wall"/>
    <property type="evidence" value="ECO:0007669"/>
    <property type="project" value="TreeGrafter"/>
</dbReference>
<accession>A0A178ZYS8</accession>
<dbReference type="GeneID" id="30005014"/>
<dbReference type="RefSeq" id="XP_018698239.1">
    <property type="nucleotide sequence ID" value="XM_018832360.1"/>
</dbReference>
<feature type="signal peptide" evidence="2">
    <location>
        <begin position="1"/>
        <end position="25"/>
    </location>
</feature>
<evidence type="ECO:0000259" key="4">
    <source>
        <dbReference type="Pfam" id="PF25485"/>
    </source>
</evidence>
<dbReference type="InterPro" id="IPR024655">
    <property type="entry name" value="Asl1_glyco_hydro_catalytic"/>
</dbReference>